<evidence type="ECO:0000313" key="3">
    <source>
        <dbReference type="Proteomes" id="UP001594351"/>
    </source>
</evidence>
<dbReference type="Proteomes" id="UP001594351">
    <property type="component" value="Unassembled WGS sequence"/>
</dbReference>
<dbReference type="InterPro" id="IPR037883">
    <property type="entry name" value="Knr4/Smi1-like_sf"/>
</dbReference>
<dbReference type="Pfam" id="PF09346">
    <property type="entry name" value="SMI1_KNR4"/>
    <property type="match status" value="1"/>
</dbReference>
<dbReference type="EMBL" id="JBHPBY010000325">
    <property type="protein sequence ID" value="MFC1852520.1"/>
    <property type="molecule type" value="Genomic_DNA"/>
</dbReference>
<protein>
    <submittedName>
        <fullName evidence="2">SMI1/KNR4 family protein</fullName>
    </submittedName>
</protein>
<accession>A0ABV6Z239</accession>
<dbReference type="SMART" id="SM00860">
    <property type="entry name" value="SMI1_KNR4"/>
    <property type="match status" value="1"/>
</dbReference>
<feature type="domain" description="Knr4/Smi1-like" evidence="1">
    <location>
        <begin position="21"/>
        <end position="166"/>
    </location>
</feature>
<comment type="caution">
    <text evidence="2">The sequence shown here is derived from an EMBL/GenBank/DDBJ whole genome shotgun (WGS) entry which is preliminary data.</text>
</comment>
<dbReference type="Gene3D" id="3.40.1580.10">
    <property type="entry name" value="SMI1/KNR4-like"/>
    <property type="match status" value="1"/>
</dbReference>
<gene>
    <name evidence="2" type="ORF">ACFL27_20175</name>
</gene>
<proteinExistence type="predicted"/>
<dbReference type="SUPFAM" id="SSF160631">
    <property type="entry name" value="SMI1/KNR4-like"/>
    <property type="match status" value="1"/>
</dbReference>
<sequence length="170" mass="19523">MAIDDLLKNLGIKPLRKTYIPPDTDEFKKIEKIMNSPIPQKYKDFVSRYGCSRFSGLASVICYADGNKYPLGLFYGGGQLNCNLLEMVNTFHNRMPNTVIPIACDVFGNQFCLCVKSDEIEKVFYWDHEEEPDPDDYLDEGEDVPPDIWFQNMTLIADSFVSFIKQIVIE</sequence>
<dbReference type="InterPro" id="IPR018958">
    <property type="entry name" value="Knr4/Smi1-like_dom"/>
</dbReference>
<name>A0ABV6Z239_UNCC1</name>
<evidence type="ECO:0000313" key="2">
    <source>
        <dbReference type="EMBL" id="MFC1852520.1"/>
    </source>
</evidence>
<keyword evidence="3" id="KW-1185">Reference proteome</keyword>
<reference evidence="2 3" key="1">
    <citation type="submission" date="2024-09" db="EMBL/GenBank/DDBJ databases">
        <title>Laminarin stimulates single cell rates of sulfate reduction while oxygen inhibits transcriptomic activity in coastal marine sediment.</title>
        <authorList>
            <person name="Lindsay M."/>
            <person name="Orcutt B."/>
            <person name="Emerson D."/>
            <person name="Stepanauskas R."/>
            <person name="D'Angelo T."/>
        </authorList>
    </citation>
    <scope>NUCLEOTIDE SEQUENCE [LARGE SCALE GENOMIC DNA]</scope>
    <source>
        <strain evidence="2">SAG AM-311-K15</strain>
    </source>
</reference>
<evidence type="ECO:0000259" key="1">
    <source>
        <dbReference type="SMART" id="SM00860"/>
    </source>
</evidence>
<organism evidence="2 3">
    <name type="scientific">candidate division CSSED10-310 bacterium</name>
    <dbReference type="NCBI Taxonomy" id="2855610"/>
    <lineage>
        <taxon>Bacteria</taxon>
        <taxon>Bacteria division CSSED10-310</taxon>
    </lineage>
</organism>